<dbReference type="Pfam" id="PF00294">
    <property type="entry name" value="PfkB"/>
    <property type="match status" value="1"/>
</dbReference>
<dbReference type="InterPro" id="IPR054871">
    <property type="entry name" value="KDG_KDGal_kin_Halo"/>
</dbReference>
<feature type="domain" description="Carbohydrate kinase PfkB" evidence="4">
    <location>
        <begin position="1"/>
        <end position="300"/>
    </location>
</feature>
<proteinExistence type="inferred from homology"/>
<sequence length="321" mass="33694">MSDIVTFGETMLRLSPPQGERLERARELDAHAGGAESNVAVAAARLGCDTAWLSKLPDSPLGRRVASELRAHGVDVAVAWDRRPEARLGTYYLERGGEPRGSDVIYDRTGASVTTATPDELPTSALEDASVFYTSGITPALSPTLAETTAAVLGASTKAGVTTAFDLNYRSKLWTPEEAGEAYESLFPHVDVLFAAERDVTACLGREGDPVEVANGLLSDFDFETVVLTRGEAGSVAVHDSEVFEQSVYEADTYDPIGTGDAFVGGYLAKRFGPDAGSVDDALAYAAATAALKRTVEGDVAVVTPAEVAAVIDDDAGGISR</sequence>
<organism evidence="5 6">
    <name type="scientific">Halobellus clavatus</name>
    <dbReference type="NCBI Taxonomy" id="660517"/>
    <lineage>
        <taxon>Archaea</taxon>
        <taxon>Methanobacteriati</taxon>
        <taxon>Methanobacteriota</taxon>
        <taxon>Stenosarchaea group</taxon>
        <taxon>Halobacteria</taxon>
        <taxon>Halobacteriales</taxon>
        <taxon>Haloferacaceae</taxon>
        <taxon>Halobellus</taxon>
    </lineage>
</organism>
<comment type="similarity">
    <text evidence="1">Belongs to the carbohydrate kinase PfkB family.</text>
</comment>
<dbReference type="RefSeq" id="WP_089765255.1">
    <property type="nucleotide sequence ID" value="NZ_FNPB01000001.1"/>
</dbReference>
<evidence type="ECO:0000256" key="1">
    <source>
        <dbReference type="ARBA" id="ARBA00010688"/>
    </source>
</evidence>
<evidence type="ECO:0000313" key="5">
    <source>
        <dbReference type="EMBL" id="SDX64472.1"/>
    </source>
</evidence>
<keyword evidence="6" id="KW-1185">Reference proteome</keyword>
<accession>A0A1H3DD81</accession>
<reference evidence="6" key="1">
    <citation type="submission" date="2016-10" db="EMBL/GenBank/DDBJ databases">
        <authorList>
            <person name="Varghese N."/>
            <person name="Submissions S."/>
        </authorList>
    </citation>
    <scope>NUCLEOTIDE SEQUENCE [LARGE SCALE GENOMIC DNA]</scope>
    <source>
        <strain evidence="6">CGMCC 1.10118</strain>
    </source>
</reference>
<dbReference type="GO" id="GO:0016301">
    <property type="term" value="F:kinase activity"/>
    <property type="evidence" value="ECO:0007669"/>
    <property type="project" value="UniProtKB-KW"/>
</dbReference>
<evidence type="ECO:0000256" key="2">
    <source>
        <dbReference type="ARBA" id="ARBA00022679"/>
    </source>
</evidence>
<dbReference type="STRING" id="660517.SAMN04487946_101508"/>
<dbReference type="PANTHER" id="PTHR43085:SF57">
    <property type="entry name" value="CARBOHYDRATE KINASE PFKB DOMAIN-CONTAINING PROTEIN"/>
    <property type="match status" value="1"/>
</dbReference>
<gene>
    <name evidence="5" type="ORF">SAMN04487946_101508</name>
</gene>
<dbReference type="Proteomes" id="UP000199170">
    <property type="component" value="Unassembled WGS sequence"/>
</dbReference>
<dbReference type="InterPro" id="IPR050306">
    <property type="entry name" value="PfkB_Carbo_kinase"/>
</dbReference>
<keyword evidence="3 5" id="KW-0418">Kinase</keyword>
<dbReference type="EMBL" id="FNPB01000001">
    <property type="protein sequence ID" value="SDX64472.1"/>
    <property type="molecule type" value="Genomic_DNA"/>
</dbReference>
<dbReference type="Gene3D" id="3.40.1190.20">
    <property type="match status" value="1"/>
</dbReference>
<dbReference type="AlphaFoldDB" id="A0A1H3DD81"/>
<evidence type="ECO:0000313" key="6">
    <source>
        <dbReference type="Proteomes" id="UP000199170"/>
    </source>
</evidence>
<dbReference type="NCBIfam" id="NF041332">
    <property type="entry name" value="KDG_KDGal_kin_Halo"/>
    <property type="match status" value="1"/>
</dbReference>
<keyword evidence="2" id="KW-0808">Transferase</keyword>
<dbReference type="CDD" id="cd01166">
    <property type="entry name" value="KdgK"/>
    <property type="match status" value="1"/>
</dbReference>
<dbReference type="InterPro" id="IPR011611">
    <property type="entry name" value="PfkB_dom"/>
</dbReference>
<protein>
    <submittedName>
        <fullName evidence="5">2-keto-3-deoxygluconate kinase</fullName>
    </submittedName>
</protein>
<evidence type="ECO:0000256" key="3">
    <source>
        <dbReference type="ARBA" id="ARBA00022777"/>
    </source>
</evidence>
<dbReference type="InterPro" id="IPR002139">
    <property type="entry name" value="Ribo/fructo_kinase"/>
</dbReference>
<evidence type="ECO:0000259" key="4">
    <source>
        <dbReference type="Pfam" id="PF00294"/>
    </source>
</evidence>
<dbReference type="PRINTS" id="PR00990">
    <property type="entry name" value="RIBOKINASE"/>
</dbReference>
<dbReference type="OrthoDB" id="96179at2157"/>
<dbReference type="SUPFAM" id="SSF53613">
    <property type="entry name" value="Ribokinase-like"/>
    <property type="match status" value="1"/>
</dbReference>
<dbReference type="InterPro" id="IPR029056">
    <property type="entry name" value="Ribokinase-like"/>
</dbReference>
<dbReference type="PANTHER" id="PTHR43085">
    <property type="entry name" value="HEXOKINASE FAMILY MEMBER"/>
    <property type="match status" value="1"/>
</dbReference>
<name>A0A1H3DD81_9EURY</name>